<comment type="caution">
    <text evidence="2">The sequence shown here is derived from an EMBL/GenBank/DDBJ whole genome shotgun (WGS) entry which is preliminary data.</text>
</comment>
<keyword evidence="1" id="KW-0812">Transmembrane</keyword>
<accession>A0A624B3A1</accession>
<protein>
    <recommendedName>
        <fullName evidence="3">Lipoprotein</fullName>
    </recommendedName>
</protein>
<gene>
    <name evidence="2" type="ORF">AHQ27_01475</name>
</gene>
<proteinExistence type="predicted"/>
<dbReference type="PROSITE" id="PS51257">
    <property type="entry name" value="PROKAR_LIPOPROTEIN"/>
    <property type="match status" value="1"/>
</dbReference>
<keyword evidence="1" id="KW-0472">Membrane</keyword>
<evidence type="ECO:0000256" key="1">
    <source>
        <dbReference type="SAM" id="Phobius"/>
    </source>
</evidence>
<feature type="transmembrane region" description="Helical" evidence="1">
    <location>
        <begin position="7"/>
        <end position="24"/>
    </location>
</feature>
<dbReference type="EMBL" id="AALGYR010000001">
    <property type="protein sequence ID" value="ECZ5259604.1"/>
    <property type="molecule type" value="Genomic_DNA"/>
</dbReference>
<name>A0A624B3A1_SALMO</name>
<evidence type="ECO:0000313" key="2">
    <source>
        <dbReference type="EMBL" id="ECZ5259604.1"/>
    </source>
</evidence>
<reference evidence="2" key="1">
    <citation type="submission" date="2018-07" db="EMBL/GenBank/DDBJ databases">
        <authorList>
            <consortium name="GenomeTrakr network: Whole genome sequencing for foodborne pathogen traceback"/>
        </authorList>
    </citation>
    <scope>NUCLEOTIDE SEQUENCE</scope>
    <source>
        <strain evidence="2">FDA00000044</strain>
    </source>
</reference>
<evidence type="ECO:0008006" key="3">
    <source>
        <dbReference type="Google" id="ProtNLM"/>
    </source>
</evidence>
<keyword evidence="1" id="KW-1133">Transmembrane helix</keyword>
<dbReference type="AlphaFoldDB" id="A0A624B3A1"/>
<sequence>MIKCRGIILSLLLGGCIGFVSLFYDTNTNEMSHQLMCYPDARFIDNVYIDIFRLTESIYAVEIRKIDGSLIREGYFTFNSGDTLNNFDVVSYDNGNLKLKDGTVMSIRNKR</sequence>
<organism evidence="2">
    <name type="scientific">Salmonella montevideo</name>
    <dbReference type="NCBI Taxonomy" id="115981"/>
    <lineage>
        <taxon>Bacteria</taxon>
        <taxon>Pseudomonadati</taxon>
        <taxon>Pseudomonadota</taxon>
        <taxon>Gammaproteobacteria</taxon>
        <taxon>Enterobacterales</taxon>
        <taxon>Enterobacteriaceae</taxon>
        <taxon>Salmonella</taxon>
    </lineage>
</organism>